<proteinExistence type="predicted"/>
<protein>
    <submittedName>
        <fullName evidence="2">Uncharacterized protein</fullName>
    </submittedName>
</protein>
<feature type="region of interest" description="Disordered" evidence="1">
    <location>
        <begin position="17"/>
        <end position="36"/>
    </location>
</feature>
<dbReference type="AlphaFoldDB" id="B6GBX0"/>
<keyword evidence="3" id="KW-1185">Reference proteome</keyword>
<dbReference type="Proteomes" id="UP000003560">
    <property type="component" value="Unassembled WGS sequence"/>
</dbReference>
<evidence type="ECO:0000313" key="3">
    <source>
        <dbReference type="Proteomes" id="UP000003560"/>
    </source>
</evidence>
<gene>
    <name evidence="2" type="ORF">COLSTE_01585</name>
</gene>
<feature type="compositionally biased region" description="Basic and acidic residues" evidence="1">
    <location>
        <begin position="75"/>
        <end position="84"/>
    </location>
</feature>
<reference evidence="2 3" key="2">
    <citation type="submission" date="2008-10" db="EMBL/GenBank/DDBJ databases">
        <authorList>
            <person name="Fulton L."/>
            <person name="Clifton S."/>
            <person name="Fulton B."/>
            <person name="Xu J."/>
            <person name="Minx P."/>
            <person name="Pepin K.H."/>
            <person name="Johnson M."/>
            <person name="Thiruvilangam P."/>
            <person name="Bhonagiri V."/>
            <person name="Nash W.E."/>
            <person name="Mardis E.R."/>
            <person name="Wilson R.K."/>
        </authorList>
    </citation>
    <scope>NUCLEOTIDE SEQUENCE [LARGE SCALE GENOMIC DNA]</scope>
    <source>
        <strain evidence="2 3">DSM 13279</strain>
    </source>
</reference>
<comment type="caution">
    <text evidence="2">The sequence shown here is derived from an EMBL/GenBank/DDBJ whole genome shotgun (WGS) entry which is preliminary data.</text>
</comment>
<evidence type="ECO:0000256" key="1">
    <source>
        <dbReference type="SAM" id="MobiDB-lite"/>
    </source>
</evidence>
<dbReference type="STRING" id="445975.COLSTE_01585"/>
<dbReference type="HOGENOM" id="CLU_2315449_0_0_11"/>
<reference evidence="2 3" key="1">
    <citation type="submission" date="2008-10" db="EMBL/GenBank/DDBJ databases">
        <title>Draft genome sequence of Collinsella stercoris (DSM 13279).</title>
        <authorList>
            <person name="Sudarsanam P."/>
            <person name="Ley R."/>
            <person name="Guruge J."/>
            <person name="Turnbaugh P.J."/>
            <person name="Mahowald M."/>
            <person name="Liep D."/>
            <person name="Gordon J."/>
        </authorList>
    </citation>
    <scope>NUCLEOTIDE SEQUENCE [LARGE SCALE GENOMIC DNA]</scope>
    <source>
        <strain evidence="2 3">DSM 13279</strain>
    </source>
</reference>
<name>B6GBX0_9ACTN</name>
<sequence>MRSHALAVRPRTSVCWAQPRNPPSRGPACRPALGQSCSHGGPIRGLRFVRNSRRTTCRAPELRVPTLRHPFLPEAQRRGFDRTAGDLQGRIPSLCSSKD</sequence>
<feature type="region of interest" description="Disordered" evidence="1">
    <location>
        <begin position="75"/>
        <end position="99"/>
    </location>
</feature>
<evidence type="ECO:0000313" key="2">
    <source>
        <dbReference type="EMBL" id="EEA90234.1"/>
    </source>
</evidence>
<organism evidence="2 3">
    <name type="scientific">Collinsella stercoris DSM 13279</name>
    <dbReference type="NCBI Taxonomy" id="445975"/>
    <lineage>
        <taxon>Bacteria</taxon>
        <taxon>Bacillati</taxon>
        <taxon>Actinomycetota</taxon>
        <taxon>Coriobacteriia</taxon>
        <taxon>Coriobacteriales</taxon>
        <taxon>Coriobacteriaceae</taxon>
        <taxon>Collinsella</taxon>
    </lineage>
</organism>
<dbReference type="EMBL" id="ABXJ01000083">
    <property type="protein sequence ID" value="EEA90234.1"/>
    <property type="molecule type" value="Genomic_DNA"/>
</dbReference>
<accession>B6GBX0</accession>